<dbReference type="PANTHER" id="PTHR35450:SF2">
    <property type="entry name" value="REVERSE TRANSCRIPTASE DOMAIN-CONTAINING PROTEIN"/>
    <property type="match status" value="1"/>
</dbReference>
<evidence type="ECO:0000313" key="1">
    <source>
        <dbReference type="EMBL" id="KAJ8943575.1"/>
    </source>
</evidence>
<gene>
    <name evidence="1" type="ORF">NQ318_008279</name>
</gene>
<sequence>GRINHTQLKKEFQEKYKSRVTKLLNTLLSGGNLIKAINSWAVPVLTYSFGIVKWSVTDLDELDRLTRRLLTKFRHLHTNSSVIRLYLPRRRGGTGLLNIKNQCINQEASLRRKLLTNRDPLITAVAREDAGYTPLSLGCELIPVETNCEEDEVLTYVQRLNALYADFKIRFEDVLNMVIPQWITQPHKKKTDIILQEELIGISTNEELKVQFRNEYQLSGFKNIYLLLILYYGISREKH</sequence>
<accession>A0AAV8XZ30</accession>
<dbReference type="PANTHER" id="PTHR35450">
    <property type="entry name" value="REVERSE TRANSCRIPTASE DOMAIN-CONTAINING PROTEIN"/>
    <property type="match status" value="1"/>
</dbReference>
<reference evidence="1" key="1">
    <citation type="journal article" date="2023" name="Insect Mol. Biol.">
        <title>Genome sequencing provides insights into the evolution of gene families encoding plant cell wall-degrading enzymes in longhorned beetles.</title>
        <authorList>
            <person name="Shin N.R."/>
            <person name="Okamura Y."/>
            <person name="Kirsch R."/>
            <person name="Pauchet Y."/>
        </authorList>
    </citation>
    <scope>NUCLEOTIDE SEQUENCE</scope>
    <source>
        <strain evidence="1">AMC_N1</strain>
    </source>
</reference>
<organism evidence="1 2">
    <name type="scientific">Aromia moschata</name>
    <dbReference type="NCBI Taxonomy" id="1265417"/>
    <lineage>
        <taxon>Eukaryota</taxon>
        <taxon>Metazoa</taxon>
        <taxon>Ecdysozoa</taxon>
        <taxon>Arthropoda</taxon>
        <taxon>Hexapoda</taxon>
        <taxon>Insecta</taxon>
        <taxon>Pterygota</taxon>
        <taxon>Neoptera</taxon>
        <taxon>Endopterygota</taxon>
        <taxon>Coleoptera</taxon>
        <taxon>Polyphaga</taxon>
        <taxon>Cucujiformia</taxon>
        <taxon>Chrysomeloidea</taxon>
        <taxon>Cerambycidae</taxon>
        <taxon>Cerambycinae</taxon>
        <taxon>Callichromatini</taxon>
        <taxon>Aromia</taxon>
    </lineage>
</organism>
<name>A0AAV8XZ30_9CUCU</name>
<comment type="caution">
    <text evidence="1">The sequence shown here is derived from an EMBL/GenBank/DDBJ whole genome shotgun (WGS) entry which is preliminary data.</text>
</comment>
<proteinExistence type="predicted"/>
<dbReference type="Proteomes" id="UP001162162">
    <property type="component" value="Unassembled WGS sequence"/>
</dbReference>
<feature type="non-terminal residue" evidence="1">
    <location>
        <position position="1"/>
    </location>
</feature>
<dbReference type="EMBL" id="JAPWTK010000285">
    <property type="protein sequence ID" value="KAJ8943575.1"/>
    <property type="molecule type" value="Genomic_DNA"/>
</dbReference>
<protein>
    <submittedName>
        <fullName evidence="1">Uncharacterized protein</fullName>
    </submittedName>
</protein>
<keyword evidence="2" id="KW-1185">Reference proteome</keyword>
<evidence type="ECO:0000313" key="2">
    <source>
        <dbReference type="Proteomes" id="UP001162162"/>
    </source>
</evidence>
<dbReference type="AlphaFoldDB" id="A0AAV8XZ30"/>